<feature type="chain" id="PRO_5003317888" description="DUF5723 domain-containing protein" evidence="1">
    <location>
        <begin position="22"/>
        <end position="385"/>
    </location>
</feature>
<keyword evidence="1" id="KW-0732">Signal</keyword>
<dbReference type="HOGENOM" id="CLU_713592_0_0_12"/>
<organism evidence="2 3">
    <name type="scientific">Treponema brennaborense (strain DSM 12168 / CIP 105900 / DD5/3)</name>
    <dbReference type="NCBI Taxonomy" id="906968"/>
    <lineage>
        <taxon>Bacteria</taxon>
        <taxon>Pseudomonadati</taxon>
        <taxon>Spirochaetota</taxon>
        <taxon>Spirochaetia</taxon>
        <taxon>Spirochaetales</taxon>
        <taxon>Treponemataceae</taxon>
        <taxon>Treponema</taxon>
    </lineage>
</organism>
<accession>F4LPD1</accession>
<evidence type="ECO:0000313" key="2">
    <source>
        <dbReference type="EMBL" id="AEE16993.1"/>
    </source>
</evidence>
<dbReference type="KEGG" id="tbe:Trebr_1570"/>
<dbReference type="EMBL" id="CP002696">
    <property type="protein sequence ID" value="AEE16993.1"/>
    <property type="molecule type" value="Genomic_DNA"/>
</dbReference>
<protein>
    <recommendedName>
        <fullName evidence="4">DUF5723 domain-containing protein</fullName>
    </recommendedName>
</protein>
<name>F4LPD1_TREBD</name>
<evidence type="ECO:0008006" key="4">
    <source>
        <dbReference type="Google" id="ProtNLM"/>
    </source>
</evidence>
<dbReference type="RefSeq" id="WP_013758698.1">
    <property type="nucleotide sequence ID" value="NC_015500.1"/>
</dbReference>
<sequence length="385" mass="40211">MKMKRTVFIVFWLLTAGSVFASGSYALRPPAVVDVRSLAAGGFHICDVSSAYMLTVNPALLAFAGKKVLLPSVAFDIGGPLGDLPDLYSRMTDSGSTGSFADVLLDFVGKNNGLDLDVGVSGPLTFGRVNKNRGLGVFNRTYVTGSVPSVSVSSVTAGEEMVFAGGSAFPLLNFSRMQLSVGVSSKLLVRLEGTYDGAPASLTSFDFGSVPVSATVAAGGDIGAYFSLFDIIRFGAVWKNLYAGFVKDAGTFSHMTLSSAKPPVLLFEKGTLAVGVAFNIPVGFTRGVLSSWTVYCDYADVPALFTGSADAFKVNPVLALSAGMELVVFDTIALRCGMNGAYASAGAGIDLTPFHLECAVFGKELGLDPGVRAQLHGAFAVSFYY</sequence>
<dbReference type="AlphaFoldDB" id="F4LPD1"/>
<evidence type="ECO:0000256" key="1">
    <source>
        <dbReference type="SAM" id="SignalP"/>
    </source>
</evidence>
<evidence type="ECO:0000313" key="3">
    <source>
        <dbReference type="Proteomes" id="UP000006546"/>
    </source>
</evidence>
<gene>
    <name evidence="2" type="ordered locus">Trebr_1570</name>
</gene>
<proteinExistence type="predicted"/>
<dbReference type="STRING" id="906968.Trebr_1570"/>
<dbReference type="eggNOG" id="ENOG5033Y0K">
    <property type="taxonomic scope" value="Bacteria"/>
</dbReference>
<dbReference type="Proteomes" id="UP000006546">
    <property type="component" value="Chromosome"/>
</dbReference>
<feature type="signal peptide" evidence="1">
    <location>
        <begin position="1"/>
        <end position="21"/>
    </location>
</feature>
<dbReference type="OrthoDB" id="367213at2"/>
<reference evidence="3" key="1">
    <citation type="submission" date="2011-04" db="EMBL/GenBank/DDBJ databases">
        <title>The complete genome of Treponema brennaborense DSM 12168.</title>
        <authorList>
            <person name="Lucas S."/>
            <person name="Han J."/>
            <person name="Lapidus A."/>
            <person name="Bruce D."/>
            <person name="Goodwin L."/>
            <person name="Pitluck S."/>
            <person name="Peters L."/>
            <person name="Kyrpides N."/>
            <person name="Mavromatis K."/>
            <person name="Ivanova N."/>
            <person name="Mikhailova N."/>
            <person name="Pagani I."/>
            <person name="Teshima H."/>
            <person name="Detter J.C."/>
            <person name="Tapia R."/>
            <person name="Han C."/>
            <person name="Land M."/>
            <person name="Hauser L."/>
            <person name="Markowitz V."/>
            <person name="Cheng J.-F."/>
            <person name="Hugenholtz P."/>
            <person name="Woyke T."/>
            <person name="Wu D."/>
            <person name="Gronow S."/>
            <person name="Wellnitz S."/>
            <person name="Brambilla E."/>
            <person name="Klenk H.-P."/>
            <person name="Eisen J.A."/>
        </authorList>
    </citation>
    <scope>NUCLEOTIDE SEQUENCE [LARGE SCALE GENOMIC DNA]</scope>
    <source>
        <strain evidence="3">DSM 12168 / CIP 105900 / DD5/3</strain>
    </source>
</reference>
<keyword evidence="3" id="KW-1185">Reference proteome</keyword>